<dbReference type="NCBIfam" id="NF001095">
    <property type="entry name" value="PRK00124.1"/>
    <property type="match status" value="1"/>
</dbReference>
<proteinExistence type="inferred from homology"/>
<evidence type="ECO:0000256" key="2">
    <source>
        <dbReference type="HAMAP-Rule" id="MF_00489"/>
    </source>
</evidence>
<reference evidence="3 4" key="1">
    <citation type="submission" date="2021-10" db="EMBL/GenBank/DDBJ databases">
        <title>Draft genome of Aestuariibacter halophilus JC2043.</title>
        <authorList>
            <person name="Emsley S.A."/>
            <person name="Pfannmuller K.M."/>
            <person name="Ushijima B."/>
            <person name="Saw J.H."/>
            <person name="Videau P."/>
        </authorList>
    </citation>
    <scope>NUCLEOTIDE SEQUENCE [LARGE SCALE GENOMIC DNA]</scope>
    <source>
        <strain evidence="3 4">JC2043</strain>
    </source>
</reference>
<evidence type="ECO:0000313" key="3">
    <source>
        <dbReference type="EMBL" id="MCC2615773.1"/>
    </source>
</evidence>
<name>A0ABS8G5J9_9ALTE</name>
<dbReference type="EMBL" id="JAJEWP010000001">
    <property type="protein sequence ID" value="MCC2615773.1"/>
    <property type="molecule type" value="Genomic_DNA"/>
</dbReference>
<accession>A0ABS8G5J9</accession>
<dbReference type="CDD" id="cd18720">
    <property type="entry name" value="PIN_YqxD-like"/>
    <property type="match status" value="1"/>
</dbReference>
<sequence>MVAAGTGESIPTVWVDADACPQEIKSILFRAAQRSGVQLILVANHPMRVAAGPNIRFIQVEKGFDAADHLIAQRIDRADLLISGDIPLVAEAMEKGAQAISHRGEVFDRQTIRSRLNMRDFYDTLRASGVQSKGPPPLGAAEKQQFANGLDRYLASLK</sequence>
<gene>
    <name evidence="3" type="ORF">LJ739_05935</name>
</gene>
<keyword evidence="4" id="KW-1185">Reference proteome</keyword>
<dbReference type="HAMAP" id="MF_00489">
    <property type="entry name" value="UPF0178"/>
    <property type="match status" value="1"/>
</dbReference>
<evidence type="ECO:0000313" key="4">
    <source>
        <dbReference type="Proteomes" id="UP001520878"/>
    </source>
</evidence>
<dbReference type="RefSeq" id="WP_229158001.1">
    <property type="nucleotide sequence ID" value="NZ_JAJEWP010000001.1"/>
</dbReference>
<evidence type="ECO:0000256" key="1">
    <source>
        <dbReference type="ARBA" id="ARBA00008522"/>
    </source>
</evidence>
<comment type="caution">
    <text evidence="3">The sequence shown here is derived from an EMBL/GenBank/DDBJ whole genome shotgun (WGS) entry which is preliminary data.</text>
</comment>
<comment type="similarity">
    <text evidence="1 2">Belongs to the UPF0178 family.</text>
</comment>
<dbReference type="Proteomes" id="UP001520878">
    <property type="component" value="Unassembled WGS sequence"/>
</dbReference>
<dbReference type="PANTHER" id="PTHR35146">
    <property type="entry name" value="UPF0178 PROTEIN YAII"/>
    <property type="match status" value="1"/>
</dbReference>
<dbReference type="PANTHER" id="PTHR35146:SF1">
    <property type="entry name" value="UPF0178 PROTEIN YAII"/>
    <property type="match status" value="1"/>
</dbReference>
<organism evidence="3 4">
    <name type="scientific">Fluctibacter halophilus</name>
    <dbReference type="NCBI Taxonomy" id="226011"/>
    <lineage>
        <taxon>Bacteria</taxon>
        <taxon>Pseudomonadati</taxon>
        <taxon>Pseudomonadota</taxon>
        <taxon>Gammaproteobacteria</taxon>
        <taxon>Alteromonadales</taxon>
        <taxon>Alteromonadaceae</taxon>
        <taxon>Fluctibacter</taxon>
    </lineage>
</organism>
<protein>
    <recommendedName>
        <fullName evidence="2">UPF0178 protein LJ739_05935</fullName>
    </recommendedName>
</protein>
<dbReference type="InterPro" id="IPR003791">
    <property type="entry name" value="UPF0178"/>
</dbReference>
<dbReference type="Pfam" id="PF02639">
    <property type="entry name" value="DUF188"/>
    <property type="match status" value="1"/>
</dbReference>